<protein>
    <recommendedName>
        <fullName evidence="4">DASH complex subunit ASK1</fullName>
    </recommendedName>
</protein>
<evidence type="ECO:0000313" key="3">
    <source>
        <dbReference type="Proteomes" id="UP001362899"/>
    </source>
</evidence>
<reference evidence="2 3" key="1">
    <citation type="journal article" date="2023" name="Elife">
        <title>Identification of key yeast species and microbe-microbe interactions impacting larval growth of Drosophila in the wild.</title>
        <authorList>
            <person name="Mure A."/>
            <person name="Sugiura Y."/>
            <person name="Maeda R."/>
            <person name="Honda K."/>
            <person name="Sakurai N."/>
            <person name="Takahashi Y."/>
            <person name="Watada M."/>
            <person name="Katoh T."/>
            <person name="Gotoh A."/>
            <person name="Gotoh Y."/>
            <person name="Taniguchi I."/>
            <person name="Nakamura K."/>
            <person name="Hayashi T."/>
            <person name="Katayama T."/>
            <person name="Uemura T."/>
            <person name="Hattori Y."/>
        </authorList>
    </citation>
    <scope>NUCLEOTIDE SEQUENCE [LARGE SCALE GENOMIC DNA]</scope>
    <source>
        <strain evidence="2 3">SB-73</strain>
    </source>
</reference>
<evidence type="ECO:0008006" key="4">
    <source>
        <dbReference type="Google" id="ProtNLM"/>
    </source>
</evidence>
<comment type="caution">
    <text evidence="2">The sequence shown here is derived from an EMBL/GenBank/DDBJ whole genome shotgun (WGS) entry which is preliminary data.</text>
</comment>
<name>A0AAV5RL79_STABA</name>
<feature type="region of interest" description="Disordered" evidence="1">
    <location>
        <begin position="69"/>
        <end position="119"/>
    </location>
</feature>
<evidence type="ECO:0000313" key="2">
    <source>
        <dbReference type="EMBL" id="GMM52160.1"/>
    </source>
</evidence>
<feature type="compositionally biased region" description="Basic and acidic residues" evidence="1">
    <location>
        <begin position="69"/>
        <end position="89"/>
    </location>
</feature>
<dbReference type="EMBL" id="BTGC01000008">
    <property type="protein sequence ID" value="GMM52160.1"/>
    <property type="molecule type" value="Genomic_DNA"/>
</dbReference>
<dbReference type="AlphaFoldDB" id="A0AAV5RL79"/>
<proteinExistence type="predicted"/>
<organism evidence="2 3">
    <name type="scientific">Starmerella bacillaris</name>
    <name type="common">Yeast</name>
    <name type="synonym">Candida zemplinina</name>
    <dbReference type="NCBI Taxonomy" id="1247836"/>
    <lineage>
        <taxon>Eukaryota</taxon>
        <taxon>Fungi</taxon>
        <taxon>Dikarya</taxon>
        <taxon>Ascomycota</taxon>
        <taxon>Saccharomycotina</taxon>
        <taxon>Dipodascomycetes</taxon>
        <taxon>Dipodascales</taxon>
        <taxon>Trichomonascaceae</taxon>
        <taxon>Starmerella</taxon>
    </lineage>
</organism>
<keyword evidence="3" id="KW-1185">Reference proteome</keyword>
<accession>A0AAV5RL79</accession>
<evidence type="ECO:0000256" key="1">
    <source>
        <dbReference type="SAM" id="MobiDB-lite"/>
    </source>
</evidence>
<feature type="region of interest" description="Disordered" evidence="1">
    <location>
        <begin position="157"/>
        <end position="213"/>
    </location>
</feature>
<dbReference type="Proteomes" id="UP001362899">
    <property type="component" value="Unassembled WGS sequence"/>
</dbReference>
<gene>
    <name evidence="2" type="ORF">DASB73_031230</name>
</gene>
<sequence>MSREDATEEYRNVQAVLWSSVSQLIDECEHLINVIDTAKSRFDTGKHPLLKYSYNRPIGARQARKIRKIERIEQPEQPKQDEKTEKLETNEPTGQIEQIEQIGPTERMKQTEQVESPSQPHRLFFTEYTQLAQPDLDTPIPSSENEITAAQIIRQMREDRKSKPSCQAYRPNVMQSTPKRRRSLQDPFISSPKLPSAIPSESSAGNPHAPSVFSIPTSMADEFAEELSLKPENKFDENGNLQQNTYQLQRWPMNDEKSQLTSISSSSSEFDSKDMTIEMEPSIQWL</sequence>
<feature type="region of interest" description="Disordered" evidence="1">
    <location>
        <begin position="250"/>
        <end position="276"/>
    </location>
</feature>
<feature type="compositionally biased region" description="Low complexity" evidence="1">
    <location>
        <begin position="259"/>
        <end position="269"/>
    </location>
</feature>